<keyword evidence="2" id="KW-1185">Reference proteome</keyword>
<organism evidence="1 2">
    <name type="scientific">Brassicogethes aeneus</name>
    <name type="common">Rape pollen beetle</name>
    <name type="synonym">Meligethes aeneus</name>
    <dbReference type="NCBI Taxonomy" id="1431903"/>
    <lineage>
        <taxon>Eukaryota</taxon>
        <taxon>Metazoa</taxon>
        <taxon>Ecdysozoa</taxon>
        <taxon>Arthropoda</taxon>
        <taxon>Hexapoda</taxon>
        <taxon>Insecta</taxon>
        <taxon>Pterygota</taxon>
        <taxon>Neoptera</taxon>
        <taxon>Endopterygota</taxon>
        <taxon>Coleoptera</taxon>
        <taxon>Polyphaga</taxon>
        <taxon>Cucujiformia</taxon>
        <taxon>Nitidulidae</taxon>
        <taxon>Meligethinae</taxon>
        <taxon>Brassicogethes</taxon>
    </lineage>
</organism>
<gene>
    <name evidence="1" type="ORF">MELIAE_LOCUS953</name>
</gene>
<dbReference type="PANTHER" id="PTHR45749">
    <property type="match status" value="1"/>
</dbReference>
<dbReference type="EMBL" id="OV121132">
    <property type="protein sequence ID" value="CAH0546870.1"/>
    <property type="molecule type" value="Genomic_DNA"/>
</dbReference>
<dbReference type="AlphaFoldDB" id="A0A9P0ASD6"/>
<sequence length="320" mass="35869">MAKKLRPWLAYSVSKGRVYCVPCLLFGEKSSFAKGGFNDWKNARHRITLHENSNGHHDCSTQFLFLNPGRIDANITLLHEQEISYWRNVLKRVVAVIKALASRGLPFRGDNEKFGSQHNGNYMMLLELIAQFDPFLAEHITRFGNKGHKAENLENAILSTHESLIRDSININDCRGQAYDTAANMSGPYTGLQARIKEINKYADYTPCAAHSLNLVGKHAAESCPMAVTYFATIQNVYNFFSASTHRWEILTKHYANSESGRIVTVKSLSGTSWSAQDDAVHALEHHFPAESHPSFGSTSDETKETVLNLVGKHLETSTR</sequence>
<proteinExistence type="predicted"/>
<accession>A0A9P0ASD6</accession>
<dbReference type="InterPro" id="IPR012337">
    <property type="entry name" value="RNaseH-like_sf"/>
</dbReference>
<evidence type="ECO:0000313" key="1">
    <source>
        <dbReference type="EMBL" id="CAH0546870.1"/>
    </source>
</evidence>
<dbReference type="OrthoDB" id="6771182at2759"/>
<name>A0A9P0ASD6_BRAAE</name>
<dbReference type="Proteomes" id="UP001154078">
    <property type="component" value="Chromosome 1"/>
</dbReference>
<evidence type="ECO:0008006" key="3">
    <source>
        <dbReference type="Google" id="ProtNLM"/>
    </source>
</evidence>
<reference evidence="1" key="1">
    <citation type="submission" date="2021-12" db="EMBL/GenBank/DDBJ databases">
        <authorList>
            <person name="King R."/>
        </authorList>
    </citation>
    <scope>NUCLEOTIDE SEQUENCE</scope>
</reference>
<protein>
    <recommendedName>
        <fullName evidence="3">DUF4371 domain-containing protein</fullName>
    </recommendedName>
</protein>
<evidence type="ECO:0000313" key="2">
    <source>
        <dbReference type="Proteomes" id="UP001154078"/>
    </source>
</evidence>
<dbReference type="PANTHER" id="PTHR45749:SF23">
    <property type="entry name" value="ZINC FINGER MYM-TYPE PROTEIN 1-LIKE"/>
    <property type="match status" value="1"/>
</dbReference>
<dbReference type="SUPFAM" id="SSF53098">
    <property type="entry name" value="Ribonuclease H-like"/>
    <property type="match status" value="1"/>
</dbReference>